<dbReference type="CDD" id="cd02012">
    <property type="entry name" value="TPP_TK"/>
    <property type="match status" value="1"/>
</dbReference>
<dbReference type="PANTHER" id="PTHR47514:SF1">
    <property type="entry name" value="TRANSKETOLASE N-TERMINAL SECTION-RELATED"/>
    <property type="match status" value="1"/>
</dbReference>
<dbReference type="InterPro" id="IPR029061">
    <property type="entry name" value="THDP-binding"/>
</dbReference>
<dbReference type="PROSITE" id="PS00801">
    <property type="entry name" value="TRANSKETOLASE_1"/>
    <property type="match status" value="1"/>
</dbReference>
<feature type="domain" description="Transketolase N-terminal" evidence="6">
    <location>
        <begin position="7"/>
        <end position="266"/>
    </location>
</feature>
<keyword evidence="8" id="KW-1185">Reference proteome</keyword>
<sequence length="269" mass="29058">MVDLKVIATNIRQGIIKQISNAASGHPGGSLSGVEILTLLYFEVMKVDPKNPKDPKSDRFVLSKGHASPLLYATLAERGYFDKSELLTFRMINSKLQGHPDMKHTPGVDMSTGSLGQGLSAAVGMAMAGKLDKKDSKVYALLGDGELQEGIIWEAAMSASHYNLDNLVAFVDYNGLQIDGRCCDVMGSDPIDAKFEAFNWNVISISNGHDFDEIREGLSNIVKGKPNVLICKTIKGKGVSFMEDQVGWHGSAPNEEQTKQALAELGGTL</sequence>
<dbReference type="InterPro" id="IPR049557">
    <property type="entry name" value="Transketolase_CS"/>
</dbReference>
<comment type="similarity">
    <text evidence="2">Belongs to the transketolase family.</text>
</comment>
<dbReference type="PANTHER" id="PTHR47514">
    <property type="entry name" value="TRANSKETOLASE N-TERMINAL SECTION-RELATED"/>
    <property type="match status" value="1"/>
</dbReference>
<dbReference type="RefSeq" id="WP_152802840.1">
    <property type="nucleotide sequence ID" value="NZ_WHNX01000007.1"/>
</dbReference>
<gene>
    <name evidence="7" type="ORF">GC105_06280</name>
</gene>
<reference evidence="7 8" key="1">
    <citation type="submission" date="2019-10" db="EMBL/GenBank/DDBJ databases">
        <title>Alkalibaculum tamaniensis sp.nov., a new alkaliphilic acetogen, isolated on methoxylated aromatics from a mud volcano.</title>
        <authorList>
            <person name="Khomyakova M.A."/>
            <person name="Merkel A.Y."/>
            <person name="Bonch-Osmolovskaya E.A."/>
            <person name="Slobodkin A.I."/>
        </authorList>
    </citation>
    <scope>NUCLEOTIDE SEQUENCE [LARGE SCALE GENOMIC DNA]</scope>
    <source>
        <strain evidence="7 8">M08DMB</strain>
    </source>
</reference>
<proteinExistence type="inferred from homology"/>
<dbReference type="GO" id="GO:0016740">
    <property type="term" value="F:transferase activity"/>
    <property type="evidence" value="ECO:0007669"/>
    <property type="project" value="UniProtKB-KW"/>
</dbReference>
<keyword evidence="3" id="KW-0808">Transferase</keyword>
<evidence type="ECO:0000313" key="7">
    <source>
        <dbReference type="EMBL" id="MPW25391.1"/>
    </source>
</evidence>
<dbReference type="Pfam" id="PF00456">
    <property type="entry name" value="Transketolase_N"/>
    <property type="match status" value="1"/>
</dbReference>
<dbReference type="AlphaFoldDB" id="A0A6A7K7R7"/>
<evidence type="ECO:0000256" key="1">
    <source>
        <dbReference type="ARBA" id="ARBA00001964"/>
    </source>
</evidence>
<keyword evidence="5" id="KW-0786">Thiamine pyrophosphate</keyword>
<keyword evidence="4" id="KW-0479">Metal-binding</keyword>
<dbReference type="GO" id="GO:0046872">
    <property type="term" value="F:metal ion binding"/>
    <property type="evidence" value="ECO:0007669"/>
    <property type="project" value="UniProtKB-KW"/>
</dbReference>
<dbReference type="Proteomes" id="UP000440004">
    <property type="component" value="Unassembled WGS sequence"/>
</dbReference>
<evidence type="ECO:0000256" key="3">
    <source>
        <dbReference type="ARBA" id="ARBA00022679"/>
    </source>
</evidence>
<dbReference type="InterPro" id="IPR005474">
    <property type="entry name" value="Transketolase_N"/>
</dbReference>
<evidence type="ECO:0000256" key="5">
    <source>
        <dbReference type="ARBA" id="ARBA00023052"/>
    </source>
</evidence>
<name>A0A6A7K7R7_9FIRM</name>
<evidence type="ECO:0000259" key="6">
    <source>
        <dbReference type="Pfam" id="PF00456"/>
    </source>
</evidence>
<protein>
    <submittedName>
        <fullName evidence="7">Transketolase</fullName>
    </submittedName>
</protein>
<organism evidence="7 8">
    <name type="scientific">Alkalibaculum sporogenes</name>
    <dbReference type="NCBI Taxonomy" id="2655001"/>
    <lineage>
        <taxon>Bacteria</taxon>
        <taxon>Bacillati</taxon>
        <taxon>Bacillota</taxon>
        <taxon>Clostridia</taxon>
        <taxon>Eubacteriales</taxon>
        <taxon>Eubacteriaceae</taxon>
        <taxon>Alkalibaculum</taxon>
    </lineage>
</organism>
<evidence type="ECO:0000256" key="4">
    <source>
        <dbReference type="ARBA" id="ARBA00022723"/>
    </source>
</evidence>
<dbReference type="EMBL" id="WHNX01000007">
    <property type="protein sequence ID" value="MPW25391.1"/>
    <property type="molecule type" value="Genomic_DNA"/>
</dbReference>
<comment type="cofactor">
    <cofactor evidence="1">
        <name>thiamine diphosphate</name>
        <dbReference type="ChEBI" id="CHEBI:58937"/>
    </cofactor>
</comment>
<dbReference type="SUPFAM" id="SSF52518">
    <property type="entry name" value="Thiamin diphosphate-binding fold (THDP-binding)"/>
    <property type="match status" value="1"/>
</dbReference>
<dbReference type="Gene3D" id="3.40.50.970">
    <property type="match status" value="1"/>
</dbReference>
<comment type="caution">
    <text evidence="7">The sequence shown here is derived from an EMBL/GenBank/DDBJ whole genome shotgun (WGS) entry which is preliminary data.</text>
</comment>
<accession>A0A6A7K7R7</accession>
<evidence type="ECO:0000256" key="2">
    <source>
        <dbReference type="ARBA" id="ARBA00007131"/>
    </source>
</evidence>
<evidence type="ECO:0000313" key="8">
    <source>
        <dbReference type="Proteomes" id="UP000440004"/>
    </source>
</evidence>